<dbReference type="InterPro" id="IPR001647">
    <property type="entry name" value="HTH_TetR"/>
</dbReference>
<comment type="caution">
    <text evidence="6">The sequence shown here is derived from an EMBL/GenBank/DDBJ whole genome shotgun (WGS) entry which is preliminary data.</text>
</comment>
<keyword evidence="1" id="KW-0805">Transcription regulation</keyword>
<dbReference type="PRINTS" id="PR00455">
    <property type="entry name" value="HTHTETR"/>
</dbReference>
<accession>A0ABT1GX14</accession>
<reference evidence="6 7" key="1">
    <citation type="submission" date="2022-06" db="EMBL/GenBank/DDBJ databases">
        <title>Genomic Encyclopedia of Archaeal and Bacterial Type Strains, Phase II (KMG-II): from individual species to whole genera.</title>
        <authorList>
            <person name="Goeker M."/>
        </authorList>
    </citation>
    <scope>NUCLEOTIDE SEQUENCE [LARGE SCALE GENOMIC DNA]</scope>
    <source>
        <strain evidence="6 7">DSM 45037</strain>
    </source>
</reference>
<evidence type="ECO:0000256" key="1">
    <source>
        <dbReference type="ARBA" id="ARBA00023015"/>
    </source>
</evidence>
<keyword evidence="2 4" id="KW-0238">DNA-binding</keyword>
<dbReference type="PANTHER" id="PTHR30055:SF238">
    <property type="entry name" value="MYCOFACTOCIN BIOSYNTHESIS TRANSCRIPTIONAL REGULATOR MFTR-RELATED"/>
    <property type="match status" value="1"/>
</dbReference>
<dbReference type="RefSeq" id="WP_253652992.1">
    <property type="nucleotide sequence ID" value="NZ_BAAAOE010000004.1"/>
</dbReference>
<dbReference type="Pfam" id="PF00440">
    <property type="entry name" value="TetR_N"/>
    <property type="match status" value="1"/>
</dbReference>
<evidence type="ECO:0000313" key="7">
    <source>
        <dbReference type="Proteomes" id="UP001205740"/>
    </source>
</evidence>
<name>A0ABT1GX14_9NOCA</name>
<dbReference type="PANTHER" id="PTHR30055">
    <property type="entry name" value="HTH-TYPE TRANSCRIPTIONAL REGULATOR RUTR"/>
    <property type="match status" value="1"/>
</dbReference>
<protein>
    <submittedName>
        <fullName evidence="6">Transcriptional regulator, TetR family</fullName>
    </submittedName>
</protein>
<dbReference type="EMBL" id="JAMTCG010000001">
    <property type="protein sequence ID" value="MCP2159421.1"/>
    <property type="molecule type" value="Genomic_DNA"/>
</dbReference>
<evidence type="ECO:0000313" key="6">
    <source>
        <dbReference type="EMBL" id="MCP2159421.1"/>
    </source>
</evidence>
<keyword evidence="7" id="KW-1185">Reference proteome</keyword>
<dbReference type="InterPro" id="IPR050109">
    <property type="entry name" value="HTH-type_TetR-like_transc_reg"/>
</dbReference>
<dbReference type="Proteomes" id="UP001205740">
    <property type="component" value="Unassembled WGS sequence"/>
</dbReference>
<gene>
    <name evidence="6" type="ORF">LX12_000585</name>
</gene>
<dbReference type="PROSITE" id="PS50977">
    <property type="entry name" value="HTH_TETR_2"/>
    <property type="match status" value="1"/>
</dbReference>
<dbReference type="InterPro" id="IPR009057">
    <property type="entry name" value="Homeodomain-like_sf"/>
</dbReference>
<evidence type="ECO:0000256" key="3">
    <source>
        <dbReference type="ARBA" id="ARBA00023163"/>
    </source>
</evidence>
<proteinExistence type="predicted"/>
<dbReference type="Gene3D" id="1.10.357.10">
    <property type="entry name" value="Tetracycline Repressor, domain 2"/>
    <property type="match status" value="1"/>
</dbReference>
<evidence type="ECO:0000259" key="5">
    <source>
        <dbReference type="PROSITE" id="PS50977"/>
    </source>
</evidence>
<evidence type="ECO:0000256" key="2">
    <source>
        <dbReference type="ARBA" id="ARBA00023125"/>
    </source>
</evidence>
<dbReference type="SUPFAM" id="SSF46689">
    <property type="entry name" value="Homeodomain-like"/>
    <property type="match status" value="1"/>
</dbReference>
<organism evidence="6 7">
    <name type="scientific">Williamsia serinedens</name>
    <dbReference type="NCBI Taxonomy" id="391736"/>
    <lineage>
        <taxon>Bacteria</taxon>
        <taxon>Bacillati</taxon>
        <taxon>Actinomycetota</taxon>
        <taxon>Actinomycetes</taxon>
        <taxon>Mycobacteriales</taxon>
        <taxon>Nocardiaceae</taxon>
        <taxon>Williamsia</taxon>
    </lineage>
</organism>
<sequence length="191" mass="20563">MARWEPDARGRLLHAALDLFAEQGYDATTAAQIAERASLTKTTLFRQFADKREILFQGQAASVATADAAVRGAPAGAHPIDALRTGLDALAEDHVPEQREIGRRAEAITATSAELQERAAFKRSAISAALAAALAERVDDGVAGVLADIGTRAYYRGFAEWARTDDDTDLAALVRRHLDQLLADLRPLLSE</sequence>
<feature type="DNA-binding region" description="H-T-H motif" evidence="4">
    <location>
        <begin position="29"/>
        <end position="48"/>
    </location>
</feature>
<evidence type="ECO:0000256" key="4">
    <source>
        <dbReference type="PROSITE-ProRule" id="PRU00335"/>
    </source>
</evidence>
<feature type="domain" description="HTH tetR-type" evidence="5">
    <location>
        <begin position="6"/>
        <end position="66"/>
    </location>
</feature>
<keyword evidence="3" id="KW-0804">Transcription</keyword>